<dbReference type="InterPro" id="IPR013424">
    <property type="entry name" value="Ice-binding_C"/>
</dbReference>
<dbReference type="EMBL" id="CP028324">
    <property type="protein sequence ID" value="AVR98935.1"/>
    <property type="molecule type" value="Genomic_DNA"/>
</dbReference>
<reference evidence="2 3" key="1">
    <citation type="submission" date="2018-03" db="EMBL/GenBank/DDBJ databases">
        <title>Massilia armeniaca sp. nov., isolated from desert soil.</title>
        <authorList>
            <person name="Huang H."/>
            <person name="Ren M."/>
        </authorList>
    </citation>
    <scope>NUCLEOTIDE SEQUENCE [LARGE SCALE GENOMIC DNA]</scope>
    <source>
        <strain evidence="2 3">ZMN-3</strain>
    </source>
</reference>
<feature type="compositionally biased region" description="Gly residues" evidence="1">
    <location>
        <begin position="59"/>
        <end position="71"/>
    </location>
</feature>
<dbReference type="AlphaFoldDB" id="A0A2R4CH55"/>
<gene>
    <name evidence="2" type="ORF">C9I28_27410</name>
</gene>
<dbReference type="OrthoDB" id="8758952at2"/>
<organism evidence="2 3">
    <name type="scientific">Pseudoduganella armeniaca</name>
    <dbReference type="NCBI Taxonomy" id="2072590"/>
    <lineage>
        <taxon>Bacteria</taxon>
        <taxon>Pseudomonadati</taxon>
        <taxon>Pseudomonadota</taxon>
        <taxon>Betaproteobacteria</taxon>
        <taxon>Burkholderiales</taxon>
        <taxon>Oxalobacteraceae</taxon>
        <taxon>Telluria group</taxon>
        <taxon>Pseudoduganella</taxon>
    </lineage>
</organism>
<sequence length="428" mass="40988">MADSGATGFLTVHVGAYGGGGGQGSGAATAGAGGAADAMLALRTAASANGIVTAQGGAGGDSAAGSHGMGGDARARSSVESAVRADSVASARGGAAYLGLADGGRADVVSRATAAGAAQARGEAVGGTGVLLGTASALVEARSTGNGGSSLANAEATGLQADATARSWAQGAASNYAYATAQGDSGVASSVSSSTGAAGMTVETRAGAPTGGTVRTASSANVGGNRYGLMGPASGYQALSYALAGPATGVVGDALAGAPAVAAALADSRVVGIGTMAGSFPADGSDGTGYTYVTAANFVFATDLPGHLTLGLLGSVTEGAGFTELELIVRSHGTEVFSQTFTSVADAQLFFDRRSLVLDMLAAGNQDLLISAGFTLAEPGGFGFEYAVGVAAIPEPGTWMLLLAGLAVVLVRRAEFGRGRAAMAVGLP</sequence>
<keyword evidence="3" id="KW-1185">Reference proteome</keyword>
<dbReference type="NCBIfam" id="TIGR02595">
    <property type="entry name" value="PEP_CTERM"/>
    <property type="match status" value="1"/>
</dbReference>
<evidence type="ECO:0000313" key="2">
    <source>
        <dbReference type="EMBL" id="AVR98935.1"/>
    </source>
</evidence>
<feature type="region of interest" description="Disordered" evidence="1">
    <location>
        <begin position="59"/>
        <end position="78"/>
    </location>
</feature>
<dbReference type="RefSeq" id="WP_107144260.1">
    <property type="nucleotide sequence ID" value="NZ_CP028324.1"/>
</dbReference>
<accession>A0A2R4CH55</accession>
<proteinExistence type="predicted"/>
<evidence type="ECO:0000313" key="3">
    <source>
        <dbReference type="Proteomes" id="UP000240505"/>
    </source>
</evidence>
<evidence type="ECO:0000256" key="1">
    <source>
        <dbReference type="SAM" id="MobiDB-lite"/>
    </source>
</evidence>
<protein>
    <recommendedName>
        <fullName evidence="4">PEP-CTERM sorting domain-containing protein</fullName>
    </recommendedName>
</protein>
<dbReference type="Proteomes" id="UP000240505">
    <property type="component" value="Chromosome"/>
</dbReference>
<dbReference type="KEGG" id="masz:C9I28_27410"/>
<evidence type="ECO:0008006" key="4">
    <source>
        <dbReference type="Google" id="ProtNLM"/>
    </source>
</evidence>
<name>A0A2R4CH55_9BURK</name>